<dbReference type="Pfam" id="PF00884">
    <property type="entry name" value="Sulfatase"/>
    <property type="match status" value="1"/>
</dbReference>
<evidence type="ECO:0000313" key="2">
    <source>
        <dbReference type="EMBL" id="AGU53756.1"/>
    </source>
</evidence>
<dbReference type="InterPro" id="IPR000917">
    <property type="entry name" value="Sulfatase_N"/>
</dbReference>
<dbReference type="PANTHER" id="PTHR46615">
    <property type="entry name" value="ARYLSULFATASE K"/>
    <property type="match status" value="1"/>
</dbReference>
<dbReference type="Gene3D" id="3.40.720.10">
    <property type="entry name" value="Alkaline Phosphatase, subunit A"/>
    <property type="match status" value="1"/>
</dbReference>
<dbReference type="PANTHER" id="PTHR46615:SF1">
    <property type="entry name" value="ARYLSULFATASE K"/>
    <property type="match status" value="1"/>
</dbReference>
<dbReference type="KEGG" id="vpd:VAPA_2c12020"/>
<dbReference type="GO" id="GO:0015024">
    <property type="term" value="F:glucuronate-2-sulfatase activity"/>
    <property type="evidence" value="ECO:0007669"/>
    <property type="project" value="TreeGrafter"/>
</dbReference>
<name>T1XMI3_VARPD</name>
<dbReference type="SUPFAM" id="SSF53649">
    <property type="entry name" value="Alkaline phosphatase-like"/>
    <property type="match status" value="1"/>
</dbReference>
<feature type="domain" description="Sulfatase N-terminal" evidence="1">
    <location>
        <begin position="8"/>
        <end position="347"/>
    </location>
</feature>
<organism evidence="2 3">
    <name type="scientific">Variovorax paradoxus B4</name>
    <dbReference type="NCBI Taxonomy" id="1246301"/>
    <lineage>
        <taxon>Bacteria</taxon>
        <taxon>Pseudomonadati</taxon>
        <taxon>Pseudomonadota</taxon>
        <taxon>Betaproteobacteria</taxon>
        <taxon>Burkholderiales</taxon>
        <taxon>Comamonadaceae</taxon>
        <taxon>Variovorax</taxon>
    </lineage>
</organism>
<dbReference type="RefSeq" id="WP_021004581.1">
    <property type="nucleotide sequence ID" value="NC_022234.1"/>
</dbReference>
<dbReference type="CDD" id="cd16037">
    <property type="entry name" value="sulfatase_like"/>
    <property type="match status" value="1"/>
</dbReference>
<dbReference type="HOGENOM" id="CLU_006332_9_2_4"/>
<sequence>MEKQVSRKNVVVIMSDEHNPMYLGRAGHPFIKTPHLDALARRGASFTDAYTPSPICVPARAAFATGMRVHQTRHWDNASPYTGTPESWGHVLQRNAVRVESIGKLHYRNATDPVGFDREHLPMHVVGGHGMVWGSIRDPILPIGEGKRMLGENIGPGESPYTEYDRAVTHTAVEWLRDAAHDDRPFVLYVGLVAPHFPLTAPQEFFDLYKDVNVPEAKLHPNAGAVRHPWVETYAQCIPNEERFRSAQERRNAFLAYYALCSFLDDNVGKIVSTLDQTGLFDSTHVVYTSDHGDNVGARGLWGKSTLYQETVKVPMIVAGPRLPIGVTCDTPVDLIDMYPTILDVAGLRWKDEMAGRPGWSVLRLDELPNAQQRVIVSEYHATGSNTAGFMVRKGRWKYHYYVRFAPELFDLETDPGELRDLSAIPQYLPVLADMERELRRVCDPEAVDAQAKQDQTAFIDSLGGRDAAAQMGERGATPPPKTKIAA</sequence>
<dbReference type="OrthoDB" id="9766107at2"/>
<proteinExistence type="predicted"/>
<dbReference type="PATRIC" id="fig|1246301.3.peg.6709"/>
<dbReference type="EMBL" id="CP003912">
    <property type="protein sequence ID" value="AGU53756.1"/>
    <property type="molecule type" value="Genomic_DNA"/>
</dbReference>
<dbReference type="InterPro" id="IPR017850">
    <property type="entry name" value="Alkaline_phosphatase_core_sf"/>
</dbReference>
<dbReference type="Proteomes" id="UP000016223">
    <property type="component" value="Chromosome 2"/>
</dbReference>
<evidence type="ECO:0000259" key="1">
    <source>
        <dbReference type="Pfam" id="PF00884"/>
    </source>
</evidence>
<dbReference type="AlphaFoldDB" id="T1XMI3"/>
<dbReference type="GO" id="GO:0004065">
    <property type="term" value="F:arylsulfatase activity"/>
    <property type="evidence" value="ECO:0007669"/>
    <property type="project" value="TreeGrafter"/>
</dbReference>
<gene>
    <name evidence="2" type="ORF">VAPA_2c12020</name>
</gene>
<protein>
    <submittedName>
        <fullName evidence="2">Putative sulfatase</fullName>
    </submittedName>
</protein>
<dbReference type="InterPro" id="IPR051849">
    <property type="entry name" value="GAG-degrading_sulfatase"/>
</dbReference>
<reference evidence="2 3" key="1">
    <citation type="submission" date="2012-10" db="EMBL/GenBank/DDBJ databases">
        <title>Genome sequence of Variovorax paradoxus B4.</title>
        <authorList>
            <person name="Schuldes J."/>
            <person name="Brandt U."/>
            <person name="Hiessl S."/>
            <person name="Wuebbeler J.H."/>
            <person name="Thuermer A."/>
            <person name="Steinbuechel A."/>
            <person name="Daniel R."/>
        </authorList>
    </citation>
    <scope>NUCLEOTIDE SEQUENCE [LARGE SCALE GENOMIC DNA]</scope>
    <source>
        <strain evidence="2 3">B4</strain>
    </source>
</reference>
<accession>T1XMI3</accession>
<evidence type="ECO:0000313" key="3">
    <source>
        <dbReference type="Proteomes" id="UP000016223"/>
    </source>
</evidence>